<dbReference type="Pfam" id="PF02346">
    <property type="entry name" value="Vac_Fusion"/>
    <property type="match status" value="1"/>
</dbReference>
<dbReference type="GO" id="GO:0019031">
    <property type="term" value="C:viral envelope"/>
    <property type="evidence" value="ECO:0007669"/>
    <property type="project" value="InterPro"/>
</dbReference>
<accession>A0A3G2VLR1</accession>
<evidence type="ECO:0000313" key="4">
    <source>
        <dbReference type="EMBL" id="AYO88276.1"/>
    </source>
</evidence>
<dbReference type="GO" id="GO:0019064">
    <property type="term" value="P:fusion of virus membrane with host plasma membrane"/>
    <property type="evidence" value="ECO:0007669"/>
    <property type="project" value="InterPro"/>
</dbReference>
<keyword evidence="2" id="KW-0946">Virion</keyword>
<evidence type="ECO:0000256" key="1">
    <source>
        <dbReference type="ARBA" id="ARBA00004328"/>
    </source>
</evidence>
<evidence type="ECO:0000256" key="2">
    <source>
        <dbReference type="ARBA" id="ARBA00022844"/>
    </source>
</evidence>
<organism evidence="4">
    <name type="scientific">Molluscum contagiosum virus subtype 2</name>
    <name type="common">MOCV</name>
    <name type="synonym">MCVII</name>
    <dbReference type="NCBI Taxonomy" id="10281"/>
    <lineage>
        <taxon>Viruses</taxon>
        <taxon>Varidnaviria</taxon>
        <taxon>Bamfordvirae</taxon>
        <taxon>Nucleocytoviricota</taxon>
        <taxon>Pokkesviricetes</taxon>
        <taxon>Chitovirales</taxon>
        <taxon>Poxviridae</taxon>
        <taxon>Chordopoxvirinae</taxon>
        <taxon>Molluscipoxvirus</taxon>
        <taxon>Molluscipoxvirus molluscum</taxon>
        <taxon>Molluscum contagiosum virus</taxon>
    </lineage>
</organism>
<protein>
    <submittedName>
        <fullName evidence="4">MC131</fullName>
    </submittedName>
</protein>
<proteinExistence type="predicted"/>
<dbReference type="EMBL" id="MH320551">
    <property type="protein sequence ID" value="AYO88276.1"/>
    <property type="molecule type" value="Genomic_DNA"/>
</dbReference>
<feature type="compositionally biased region" description="Basic and acidic residues" evidence="3">
    <location>
        <begin position="398"/>
        <end position="408"/>
    </location>
</feature>
<feature type="region of interest" description="Disordered" evidence="3">
    <location>
        <begin position="370"/>
        <end position="432"/>
    </location>
</feature>
<sequence>MDALRVREWEGDSDPRAKSIRAFALMIDNLWYKPLSKLGCLSRVERKCIRNVIRDYMRSVEPLPPEKNPSGMPVQWLLEEFRNRNPYFQQLIEYNKGVLKVLLGDVRAYYNVDTVGKYVLFMVFSILRVEFLNGSEFVGLGVHSSRAALRARLTHAFVSLLTYGTYINHYEHSEYMFVGAPMYWAQYVDYHLAYQSLYENAFLEVLPYAKMYRAYFEYVRMTVRHTGSEVRSLMLQFCGETWALSVSAPEFILEALCYTVADRLTKTDRSRVLLYLEELDKDKDERRYLCHELDSDFREVVNSGMAGTPHVQLSTHNDISAIYIEHADGSPDERDWYYPAYKLITPSQCGEQLVLQQYLRVEPPHRDVRIDLHVTARPEEEEEEGEKEEEGEEEEEGEAKFPEDEPPQKETPGVPDDEPPSGRGQDNAAIPGGAEDRIQLLRRQILWLERHLQDASSCCNANKLLESRLSHHLETMRQYSVLLSRKTDVQSGFEAEVWPSPHALDGSRPRGLELPKALWAPDMVLAQ</sequence>
<dbReference type="Proteomes" id="UP000320816">
    <property type="component" value="Segment"/>
</dbReference>
<comment type="subcellular location">
    <subcellularLocation>
        <location evidence="1">Virion</location>
    </subcellularLocation>
</comment>
<reference evidence="4" key="1">
    <citation type="journal article" date="2018" name="Viruses">
        <title>New Insights into the Evolutionary and Genomic Landscape of Molluscum Contagiosum Virus (MCV) based on Nine MCV1 and Six MCV2 Complete Genome Sequences.</title>
        <authorList>
            <person name="Zorec T."/>
            <person name="Kutnjak D."/>
            <person name="Hosnjak L."/>
            <person name="Kusar B."/>
            <person name="Trcko K."/>
            <person name="Kocjan B."/>
            <person name="Li Y."/>
            <person name="Krizmaric M."/>
            <person name="Miljkovic J."/>
            <person name="Ravnikar M."/>
            <person name="Poljak M."/>
        </authorList>
    </citation>
    <scope>NUCLEOTIDE SEQUENCE [LARGE SCALE GENOMIC DNA]</scope>
    <source>
        <strain evidence="4">MCV2_MC332</strain>
    </source>
</reference>
<evidence type="ECO:0000256" key="3">
    <source>
        <dbReference type="SAM" id="MobiDB-lite"/>
    </source>
</evidence>
<reference evidence="4" key="2">
    <citation type="submission" date="2018-05" db="EMBL/GenBank/DDBJ databases">
        <authorList>
            <person name="Zorec T.M."/>
            <person name="Hosnjak L."/>
            <person name="Kutnjak D."/>
            <person name="Kusar B."/>
            <person name="Trcko K."/>
            <person name="Kocjan B.J."/>
            <person name="Li Y."/>
            <person name="Krizmaric M."/>
            <person name="Miljkovic J."/>
            <person name="Ravnikar M."/>
            <person name="Poljak M."/>
        </authorList>
    </citation>
    <scope>NUCLEOTIDE SEQUENCE</scope>
    <source>
        <strain evidence="4">MCV2_MC332</strain>
    </source>
</reference>
<dbReference type="InterPro" id="IPR009285">
    <property type="entry name" value="Poxvirus_A26L"/>
</dbReference>
<dbReference type="Pfam" id="PF06086">
    <property type="entry name" value="Pox_A30L_A26L"/>
    <property type="match status" value="1"/>
</dbReference>
<dbReference type="InterPro" id="IPR003436">
    <property type="entry name" value="Chordopox_Fusion/A27"/>
</dbReference>
<feature type="compositionally biased region" description="Acidic residues" evidence="3">
    <location>
        <begin position="379"/>
        <end position="397"/>
    </location>
</feature>
<gene>
    <name evidence="4" type="primary">MC131L</name>
</gene>
<organismHost>
    <name type="scientific">Homo sapiens</name>
    <name type="common">Human</name>
    <dbReference type="NCBI Taxonomy" id="9606"/>
</organismHost>
<name>A0A3G2VLR1_MCV2</name>